<dbReference type="EMBL" id="MJEQ01037192">
    <property type="protein sequence ID" value="OIS97463.1"/>
    <property type="molecule type" value="Genomic_DNA"/>
</dbReference>
<reference evidence="2" key="1">
    <citation type="submission" date="2016-11" db="EMBL/GenBank/DDBJ databases">
        <title>The genome of Nicotiana attenuata.</title>
        <authorList>
            <person name="Xu S."/>
            <person name="Brockmoeller T."/>
            <person name="Gaquerel E."/>
            <person name="Navarro A."/>
            <person name="Kuhl H."/>
            <person name="Gase K."/>
            <person name="Ling Z."/>
            <person name="Zhou W."/>
            <person name="Kreitzer C."/>
            <person name="Stanke M."/>
            <person name="Tang H."/>
            <person name="Lyons E."/>
            <person name="Pandey P."/>
            <person name="Pandey S.P."/>
            <person name="Timmermann B."/>
            <person name="Baldwin I.T."/>
        </authorList>
    </citation>
    <scope>NUCLEOTIDE SEQUENCE [LARGE SCALE GENOMIC DNA]</scope>
    <source>
        <strain evidence="2">UT</strain>
    </source>
</reference>
<evidence type="ECO:0000256" key="1">
    <source>
        <dbReference type="SAM" id="MobiDB-lite"/>
    </source>
</evidence>
<feature type="region of interest" description="Disordered" evidence="1">
    <location>
        <begin position="226"/>
        <end position="249"/>
    </location>
</feature>
<dbReference type="Proteomes" id="UP000187609">
    <property type="component" value="Unassembled WGS sequence"/>
</dbReference>
<dbReference type="SMR" id="A0A1J6IAB2"/>
<dbReference type="KEGG" id="nau:109232913"/>
<dbReference type="Gramene" id="OIS97463">
    <property type="protein sequence ID" value="OIS97463"/>
    <property type="gene ID" value="A4A49_16431"/>
</dbReference>
<accession>A0A1J6IAB2</accession>
<name>A0A1J6IAB2_NICAT</name>
<protein>
    <submittedName>
        <fullName evidence="2">Uncharacterized protein</fullName>
    </submittedName>
</protein>
<feature type="region of interest" description="Disordered" evidence="1">
    <location>
        <begin position="1"/>
        <end position="35"/>
    </location>
</feature>
<gene>
    <name evidence="2" type="ORF">A4A49_16431</name>
</gene>
<keyword evidence="3" id="KW-1185">Reference proteome</keyword>
<organism evidence="2 3">
    <name type="scientific">Nicotiana attenuata</name>
    <name type="common">Coyote tobacco</name>
    <dbReference type="NCBI Taxonomy" id="49451"/>
    <lineage>
        <taxon>Eukaryota</taxon>
        <taxon>Viridiplantae</taxon>
        <taxon>Streptophyta</taxon>
        <taxon>Embryophyta</taxon>
        <taxon>Tracheophyta</taxon>
        <taxon>Spermatophyta</taxon>
        <taxon>Magnoliopsida</taxon>
        <taxon>eudicotyledons</taxon>
        <taxon>Gunneridae</taxon>
        <taxon>Pentapetalae</taxon>
        <taxon>asterids</taxon>
        <taxon>lamiids</taxon>
        <taxon>Solanales</taxon>
        <taxon>Solanaceae</taxon>
        <taxon>Nicotianoideae</taxon>
        <taxon>Nicotianeae</taxon>
        <taxon>Nicotiana</taxon>
    </lineage>
</organism>
<sequence length="249" mass="27027">MDDPVKKPQDNGQKTSINDDVLARRLKNRERQRRYRERKRLKVDAMKVLGTNQLPSVPVEVPVIAAPQYSVLPVDVTPLDSSMPVNVAPLDSSMPVNVASLDSSVPVNVAPREYVMPVNVAPLDSSVPVNVAPREYVMPVNVATGKCVMPVSSASRESVTRVYSGRKWKCDARKAHTVRQKEVISNGSVTPDLASTGGSQVPSLPHVEPSNVALSNVISSPVAALENSGTPKSIPSRRHWKAEARNKKS</sequence>
<dbReference type="OrthoDB" id="763417at2759"/>
<comment type="caution">
    <text evidence="2">The sequence shown here is derived from an EMBL/GenBank/DDBJ whole genome shotgun (WGS) entry which is preliminary data.</text>
</comment>
<dbReference type="OMA" id="PREYVMP"/>
<feature type="compositionally biased region" description="Basic residues" evidence="1">
    <location>
        <begin position="24"/>
        <end position="35"/>
    </location>
</feature>
<proteinExistence type="predicted"/>
<dbReference type="AlphaFoldDB" id="A0A1J6IAB2"/>
<dbReference type="STRING" id="49451.A0A1J6IAB2"/>
<evidence type="ECO:0000313" key="3">
    <source>
        <dbReference type="Proteomes" id="UP000187609"/>
    </source>
</evidence>
<evidence type="ECO:0000313" key="2">
    <source>
        <dbReference type="EMBL" id="OIS97463.1"/>
    </source>
</evidence>